<sequence length="68" mass="7835">MSLHRKLNERERMAYASVARLERERDDLHAQLAERDALLREAACHATRMEPMSASCLNRIDAALDRKA</sequence>
<proteinExistence type="predicted"/>
<protein>
    <submittedName>
        <fullName evidence="1">Uncharacterized protein</fullName>
    </submittedName>
</protein>
<reference evidence="1 2" key="1">
    <citation type="submission" date="2022-05" db="EMBL/GenBank/DDBJ databases">
        <title>Novel Pseudomonas spp. Isolated from a Rainbow Trout Aquaculture Facility.</title>
        <authorList>
            <person name="Testerman T."/>
            <person name="Graf J."/>
        </authorList>
    </citation>
    <scope>NUCLEOTIDE SEQUENCE [LARGE SCALE GENOMIC DNA]</scope>
    <source>
        <strain evidence="1 2">ID681</strain>
    </source>
</reference>
<organism evidence="1 2">
    <name type="scientific">Pseudomonas fontis</name>
    <dbReference type="NCBI Taxonomy" id="2942633"/>
    <lineage>
        <taxon>Bacteria</taxon>
        <taxon>Pseudomonadati</taxon>
        <taxon>Pseudomonadota</taxon>
        <taxon>Gammaproteobacteria</taxon>
        <taxon>Pseudomonadales</taxon>
        <taxon>Pseudomonadaceae</taxon>
        <taxon>Pseudomonas</taxon>
    </lineage>
</organism>
<accession>A0ABT5NMN1</accession>
<evidence type="ECO:0000313" key="2">
    <source>
        <dbReference type="Proteomes" id="UP001148203"/>
    </source>
</evidence>
<dbReference type="RefSeq" id="WP_273911393.1">
    <property type="nucleotide sequence ID" value="NZ_JAMDGX010000040.1"/>
</dbReference>
<keyword evidence="2" id="KW-1185">Reference proteome</keyword>
<gene>
    <name evidence="1" type="ORF">M5G11_02385</name>
</gene>
<dbReference type="Proteomes" id="UP001148203">
    <property type="component" value="Unassembled WGS sequence"/>
</dbReference>
<name>A0ABT5NMN1_9PSED</name>
<comment type="caution">
    <text evidence="1">The sequence shown here is derived from an EMBL/GenBank/DDBJ whole genome shotgun (WGS) entry which is preliminary data.</text>
</comment>
<dbReference type="EMBL" id="JAMDGY010000009">
    <property type="protein sequence ID" value="MDD0989377.1"/>
    <property type="molecule type" value="Genomic_DNA"/>
</dbReference>
<evidence type="ECO:0000313" key="1">
    <source>
        <dbReference type="EMBL" id="MDD0989377.1"/>
    </source>
</evidence>